<dbReference type="InterPro" id="IPR006127">
    <property type="entry name" value="ZnuA-like"/>
</dbReference>
<evidence type="ECO:0000256" key="6">
    <source>
        <dbReference type="RuleBase" id="RU003512"/>
    </source>
</evidence>
<comment type="similarity">
    <text evidence="2 6">Belongs to the bacterial solute-binding protein 9 family.</text>
</comment>
<accession>A0A221KA06</accession>
<proteinExistence type="inferred from homology"/>
<dbReference type="GO" id="GO:0030313">
    <property type="term" value="C:cell envelope"/>
    <property type="evidence" value="ECO:0007669"/>
    <property type="project" value="UniProtKB-SubCell"/>
</dbReference>
<gene>
    <name evidence="7" type="ORF">VITFI_CDS0053</name>
</gene>
<dbReference type="GO" id="GO:0046872">
    <property type="term" value="F:metal ion binding"/>
    <property type="evidence" value="ECO:0007669"/>
    <property type="project" value="UniProtKB-KW"/>
</dbReference>
<evidence type="ECO:0000256" key="2">
    <source>
        <dbReference type="ARBA" id="ARBA00011028"/>
    </source>
</evidence>
<dbReference type="InterPro" id="IPR006128">
    <property type="entry name" value="Lipoprotein_PsaA-like"/>
</dbReference>
<evidence type="ECO:0000313" key="7">
    <source>
        <dbReference type="EMBL" id="ASM75832.1"/>
    </source>
</evidence>
<protein>
    <submittedName>
        <fullName evidence="7">Metal ABC transporter substrate-binding protein</fullName>
    </submittedName>
</protein>
<keyword evidence="8" id="KW-1185">Reference proteome</keyword>
<dbReference type="PANTHER" id="PTHR42953:SF1">
    <property type="entry name" value="METAL-BINDING PROTEIN HI_0362-RELATED"/>
    <property type="match status" value="1"/>
</dbReference>
<dbReference type="PANTHER" id="PTHR42953">
    <property type="entry name" value="HIGH-AFFINITY ZINC UPTAKE SYSTEM PROTEIN ZNUA-RELATED"/>
    <property type="match status" value="1"/>
</dbReference>
<dbReference type="GO" id="GO:0007155">
    <property type="term" value="P:cell adhesion"/>
    <property type="evidence" value="ECO:0007669"/>
    <property type="project" value="InterPro"/>
</dbReference>
<dbReference type="Pfam" id="PF01297">
    <property type="entry name" value="ZnuA"/>
    <property type="match status" value="1"/>
</dbReference>
<reference evidence="7 8" key="1">
    <citation type="submission" date="2017-07" db="EMBL/GenBank/DDBJ databases">
        <title>Complete Genome Sequence of the cosmetic ferment Vitreoscilla filiformis (ATCC15551).</title>
        <authorList>
            <person name="Contreras S."/>
            <person name="Sagory-Zalkind P."/>
            <person name="Blanquart H."/>
            <person name="Iltis A."/>
            <person name="Morand S.C."/>
        </authorList>
    </citation>
    <scope>NUCLEOTIDE SEQUENCE [LARGE SCALE GENOMIC DNA]</scope>
    <source>
        <strain evidence="7 8">ATCC 15551</strain>
    </source>
</reference>
<sequence>MISMSQPFSSARRAGLRALGAGVWGGVVVLPTPLWAAPPARLVASFSIVADVCRELLPPEVEVITLVSANADAHVFEPSAADGRRLAQADVVVINGLGFEGWMTRLIQVSGYKGLLVVAAGEETPASATAPAHRHGAHDHGHAGPDPHIWQDLGLMRVAIGRIAAALIARWPAQAGAITQRRDAYLVRLSQLDQHVRAWLAQVPREQRRAITSHDAFGRFGAAYGVEFLAPQGWSTHSEPSAAAVGRLIRQIRQQRIRALFVENISDRRLIQRIAQESGAQVGGTLYSDALSAPGGPADTYLRLFEHNARTIAQALGATVSP</sequence>
<dbReference type="KEGG" id="vff:VITFI_CDS0053"/>
<dbReference type="Gene3D" id="3.40.50.1980">
    <property type="entry name" value="Nitrogenase molybdenum iron protein domain"/>
    <property type="match status" value="2"/>
</dbReference>
<evidence type="ECO:0000313" key="8">
    <source>
        <dbReference type="Proteomes" id="UP000199729"/>
    </source>
</evidence>
<dbReference type="AlphaFoldDB" id="A0A221KA06"/>
<keyword evidence="4" id="KW-0479">Metal-binding</keyword>
<dbReference type="Proteomes" id="UP000199729">
    <property type="component" value="Chromosome"/>
</dbReference>
<name>A0A221KA06_VITFI</name>
<keyword evidence="3 6" id="KW-0813">Transport</keyword>
<evidence type="ECO:0000256" key="1">
    <source>
        <dbReference type="ARBA" id="ARBA00004196"/>
    </source>
</evidence>
<dbReference type="GO" id="GO:0030001">
    <property type="term" value="P:metal ion transport"/>
    <property type="evidence" value="ECO:0007669"/>
    <property type="project" value="InterPro"/>
</dbReference>
<dbReference type="InterPro" id="IPR050492">
    <property type="entry name" value="Bact_metal-bind_prot9"/>
</dbReference>
<keyword evidence="5" id="KW-0732">Signal</keyword>
<dbReference type="PRINTS" id="PR00690">
    <property type="entry name" value="ADHESNFAMILY"/>
</dbReference>
<dbReference type="EMBL" id="CP022423">
    <property type="protein sequence ID" value="ASM75832.1"/>
    <property type="molecule type" value="Genomic_DNA"/>
</dbReference>
<evidence type="ECO:0000256" key="5">
    <source>
        <dbReference type="ARBA" id="ARBA00022729"/>
    </source>
</evidence>
<dbReference type="SUPFAM" id="SSF53807">
    <property type="entry name" value="Helical backbone' metal receptor"/>
    <property type="match status" value="1"/>
</dbReference>
<comment type="subcellular location">
    <subcellularLocation>
        <location evidence="1">Cell envelope</location>
    </subcellularLocation>
</comment>
<evidence type="ECO:0000256" key="4">
    <source>
        <dbReference type="ARBA" id="ARBA00022723"/>
    </source>
</evidence>
<dbReference type="PRINTS" id="PR00691">
    <property type="entry name" value="ADHESINB"/>
</dbReference>
<organism evidence="7 8">
    <name type="scientific">Vitreoscilla filiformis</name>
    <dbReference type="NCBI Taxonomy" id="63"/>
    <lineage>
        <taxon>Bacteria</taxon>
        <taxon>Pseudomonadati</taxon>
        <taxon>Pseudomonadota</taxon>
        <taxon>Betaproteobacteria</taxon>
        <taxon>Neisseriales</taxon>
        <taxon>Neisseriaceae</taxon>
        <taxon>Vitreoscilla</taxon>
    </lineage>
</organism>
<dbReference type="InterPro" id="IPR006129">
    <property type="entry name" value="AdhesinB"/>
</dbReference>
<evidence type="ECO:0000256" key="3">
    <source>
        <dbReference type="ARBA" id="ARBA00022448"/>
    </source>
</evidence>